<feature type="non-terminal residue" evidence="2">
    <location>
        <position position="1"/>
    </location>
</feature>
<feature type="region of interest" description="Disordered" evidence="1">
    <location>
        <begin position="1"/>
        <end position="266"/>
    </location>
</feature>
<dbReference type="EMBL" id="AGNL01007781">
    <property type="protein sequence ID" value="EJK70991.1"/>
    <property type="molecule type" value="Genomic_DNA"/>
</dbReference>
<sequence length="540" mass="56088">TDETAETGRDGSEGEGRALPREGGGSRPRATTGSRRAALGEGRRLRLLQPDPGGGGDERESERTGRGRRRAAGRRRRTPHGRGASPEDDGRWDVRPCRGRGVEGGTDVTEPPDSLASGPSLPPLPGPGEATCGGDGDDPAQRGGTGARVWRDATPLNPPGGQSARTSRTPGGGRGGGAVPGGAADRRAEEDGWDGPDALSSPLAPWKPRGTTSGEPMSCQRATRRRGAPAGAGGRSRKQDIATPAGGVRRASPGQSGGRAFPGGDGVVRECPRMIYDASPCSCGHPPGEDALTGAPDAPAVTCGQRGGSLIVPGGPATTEEGRAATGHRPGEREARSSWAPWQIFDRNSQETGRGADWGLPAERARRGGHGTLRCSELNSDVGARSRRSREATEAEGGDCTIFALRGRGPSPGGPAGISSPGGERGAGGGPEYEERRRPVPRGETRLSDGCDNQQVSNGWAGEDFGTALWRVGIQKLCSRSPRPEEPRGDGSRGRRLHNFCPAGLTLAGRAYHRERKPRKGGECTSVRGSLEPVQRRASA</sequence>
<proteinExistence type="predicted"/>
<evidence type="ECO:0000256" key="1">
    <source>
        <dbReference type="SAM" id="MobiDB-lite"/>
    </source>
</evidence>
<comment type="caution">
    <text evidence="2">The sequence shown here is derived from an EMBL/GenBank/DDBJ whole genome shotgun (WGS) entry which is preliminary data.</text>
</comment>
<feature type="region of interest" description="Disordered" evidence="1">
    <location>
        <begin position="294"/>
        <end position="458"/>
    </location>
</feature>
<feature type="compositionally biased region" description="Basic and acidic residues" evidence="1">
    <location>
        <begin position="56"/>
        <end position="65"/>
    </location>
</feature>
<feature type="compositionally biased region" description="Gly residues" evidence="1">
    <location>
        <begin position="255"/>
        <end position="266"/>
    </location>
</feature>
<dbReference type="OMA" id="WIDSHYL"/>
<feature type="compositionally biased region" description="Basic and acidic residues" evidence="1">
    <location>
        <begin position="433"/>
        <end position="449"/>
    </location>
</feature>
<feature type="compositionally biased region" description="Basic and acidic residues" evidence="1">
    <location>
        <begin position="482"/>
        <end position="493"/>
    </location>
</feature>
<name>K0TBZ5_THAOC</name>
<dbReference type="Proteomes" id="UP000266841">
    <property type="component" value="Unassembled WGS sequence"/>
</dbReference>
<evidence type="ECO:0000313" key="3">
    <source>
        <dbReference type="Proteomes" id="UP000266841"/>
    </source>
</evidence>
<feature type="compositionally biased region" description="Basic residues" evidence="1">
    <location>
        <begin position="66"/>
        <end position="80"/>
    </location>
</feature>
<feature type="region of interest" description="Disordered" evidence="1">
    <location>
        <begin position="479"/>
        <end position="498"/>
    </location>
</feature>
<evidence type="ECO:0000313" key="2">
    <source>
        <dbReference type="EMBL" id="EJK70991.1"/>
    </source>
</evidence>
<feature type="compositionally biased region" description="Gly residues" evidence="1">
    <location>
        <begin position="170"/>
        <end position="180"/>
    </location>
</feature>
<dbReference type="AlphaFoldDB" id="K0TBZ5"/>
<protein>
    <submittedName>
        <fullName evidence="2">Uncharacterized protein</fullName>
    </submittedName>
</protein>
<feature type="region of interest" description="Disordered" evidence="1">
    <location>
        <begin position="511"/>
        <end position="540"/>
    </location>
</feature>
<keyword evidence="3" id="KW-1185">Reference proteome</keyword>
<accession>K0TBZ5</accession>
<reference evidence="2 3" key="1">
    <citation type="journal article" date="2012" name="Genome Biol.">
        <title>Genome and low-iron response of an oceanic diatom adapted to chronic iron limitation.</title>
        <authorList>
            <person name="Lommer M."/>
            <person name="Specht M."/>
            <person name="Roy A.S."/>
            <person name="Kraemer L."/>
            <person name="Andreson R."/>
            <person name="Gutowska M.A."/>
            <person name="Wolf J."/>
            <person name="Bergner S.V."/>
            <person name="Schilhabel M.B."/>
            <person name="Klostermeier U.C."/>
            <person name="Beiko R.G."/>
            <person name="Rosenstiel P."/>
            <person name="Hippler M."/>
            <person name="Laroche J."/>
        </authorList>
    </citation>
    <scope>NUCLEOTIDE SEQUENCE [LARGE SCALE GENOMIC DNA]</scope>
    <source>
        <strain evidence="2 3">CCMP1005</strain>
    </source>
</reference>
<feature type="compositionally biased region" description="Basic and acidic residues" evidence="1">
    <location>
        <begin position="1"/>
        <end position="20"/>
    </location>
</feature>
<gene>
    <name evidence="2" type="ORF">THAOC_07607</name>
</gene>
<organism evidence="2 3">
    <name type="scientific">Thalassiosira oceanica</name>
    <name type="common">Marine diatom</name>
    <dbReference type="NCBI Taxonomy" id="159749"/>
    <lineage>
        <taxon>Eukaryota</taxon>
        <taxon>Sar</taxon>
        <taxon>Stramenopiles</taxon>
        <taxon>Ochrophyta</taxon>
        <taxon>Bacillariophyta</taxon>
        <taxon>Coscinodiscophyceae</taxon>
        <taxon>Thalassiosirophycidae</taxon>
        <taxon>Thalassiosirales</taxon>
        <taxon>Thalassiosiraceae</taxon>
        <taxon>Thalassiosira</taxon>
    </lineage>
</organism>